<evidence type="ECO:0000313" key="7">
    <source>
        <dbReference type="Proteomes" id="UP000515152"/>
    </source>
</evidence>
<dbReference type="AlphaFoldDB" id="A0A6P8F4Z6"/>
<organism evidence="7 8">
    <name type="scientific">Clupea harengus</name>
    <name type="common">Atlantic herring</name>
    <dbReference type="NCBI Taxonomy" id="7950"/>
    <lineage>
        <taxon>Eukaryota</taxon>
        <taxon>Metazoa</taxon>
        <taxon>Chordata</taxon>
        <taxon>Craniata</taxon>
        <taxon>Vertebrata</taxon>
        <taxon>Euteleostomi</taxon>
        <taxon>Actinopterygii</taxon>
        <taxon>Neopterygii</taxon>
        <taxon>Teleostei</taxon>
        <taxon>Clupei</taxon>
        <taxon>Clupeiformes</taxon>
        <taxon>Clupeoidei</taxon>
        <taxon>Clupeidae</taxon>
        <taxon>Clupea</taxon>
    </lineage>
</organism>
<feature type="domain" description="Immunoglobulin V-set" evidence="6">
    <location>
        <begin position="53"/>
        <end position="138"/>
    </location>
</feature>
<proteinExistence type="predicted"/>
<keyword evidence="5" id="KW-0812">Transmembrane</keyword>
<evidence type="ECO:0000259" key="6">
    <source>
        <dbReference type="Pfam" id="PF07686"/>
    </source>
</evidence>
<comment type="subcellular location">
    <subcellularLocation>
        <location evidence="1">Membrane</location>
    </subcellularLocation>
</comment>
<name>A0A6P8F4Z6_CLUHA</name>
<accession>A0A6P8F4Z6</accession>
<keyword evidence="5" id="KW-1133">Transmembrane helix</keyword>
<dbReference type="OrthoDB" id="8955135at2759"/>
<dbReference type="Gene3D" id="2.60.40.10">
    <property type="entry name" value="Immunoglobulins"/>
    <property type="match status" value="1"/>
</dbReference>
<dbReference type="InterPro" id="IPR036179">
    <property type="entry name" value="Ig-like_dom_sf"/>
</dbReference>
<evidence type="ECO:0000256" key="4">
    <source>
        <dbReference type="ARBA" id="ARBA00023180"/>
    </source>
</evidence>
<sequence>MWCHLVGHYCFLVNFLWLSMCLPSHMLTLSQHKMEMFLSAVMLLLVGVQTAGSPVSVFRPTGGSVTLEFQGHLQLEKEDVDLIQWYFGQEKIMKYAPLRDSNTIFTYQDRVEFNKETFSLELKNLQKNDSGLYSREIIARETYVVAEYRLSVLDPVESPVLPVVYNWTSCDSCNVTVTCKGRDLSLTSTCDCSTCCPEEEHSTDSTLTLSFEADVITCNHSNPVSWQIATMDIKALCSRTGQNQDLSLPGPVSSWIRIAGGALIVTLCSAALYWWVKRLERGVTEQFVPADSPSTADTNV</sequence>
<protein>
    <submittedName>
        <fullName evidence="8">CD48 antigen-like isoform X1</fullName>
    </submittedName>
</protein>
<keyword evidence="2" id="KW-0732">Signal</keyword>
<dbReference type="GO" id="GO:0016020">
    <property type="term" value="C:membrane"/>
    <property type="evidence" value="ECO:0007669"/>
    <property type="project" value="UniProtKB-SubCell"/>
</dbReference>
<dbReference type="InterPro" id="IPR013783">
    <property type="entry name" value="Ig-like_fold"/>
</dbReference>
<dbReference type="RefSeq" id="XP_031419025.1">
    <property type="nucleotide sequence ID" value="XM_031563165.1"/>
</dbReference>
<evidence type="ECO:0000313" key="8">
    <source>
        <dbReference type="RefSeq" id="XP_031419025.1"/>
    </source>
</evidence>
<keyword evidence="7" id="KW-1185">Reference proteome</keyword>
<dbReference type="GeneID" id="105899246"/>
<dbReference type="PANTHER" id="PTHR12080">
    <property type="entry name" value="SIGNALING LYMPHOCYTIC ACTIVATION MOLECULE"/>
    <property type="match status" value="1"/>
</dbReference>
<dbReference type="SUPFAM" id="SSF48726">
    <property type="entry name" value="Immunoglobulin"/>
    <property type="match status" value="1"/>
</dbReference>
<dbReference type="KEGG" id="char:105899246"/>
<dbReference type="InterPro" id="IPR013106">
    <property type="entry name" value="Ig_V-set"/>
</dbReference>
<keyword evidence="4" id="KW-0325">Glycoprotein</keyword>
<evidence type="ECO:0000256" key="1">
    <source>
        <dbReference type="ARBA" id="ARBA00004370"/>
    </source>
</evidence>
<keyword evidence="3 5" id="KW-0472">Membrane</keyword>
<feature type="transmembrane region" description="Helical" evidence="5">
    <location>
        <begin position="6"/>
        <end position="24"/>
    </location>
</feature>
<gene>
    <name evidence="8" type="primary">LOC105899246</name>
</gene>
<evidence type="ECO:0000256" key="2">
    <source>
        <dbReference type="ARBA" id="ARBA00022729"/>
    </source>
</evidence>
<dbReference type="PANTHER" id="PTHR12080:SF56">
    <property type="entry name" value="NATURAL KILLER CELL RECEPTOR 2B4"/>
    <property type="match status" value="1"/>
</dbReference>
<evidence type="ECO:0000256" key="5">
    <source>
        <dbReference type="SAM" id="Phobius"/>
    </source>
</evidence>
<dbReference type="Proteomes" id="UP000515152">
    <property type="component" value="Chromosome 25"/>
</dbReference>
<feature type="transmembrane region" description="Helical" evidence="5">
    <location>
        <begin position="255"/>
        <end position="276"/>
    </location>
</feature>
<dbReference type="Pfam" id="PF07686">
    <property type="entry name" value="V-set"/>
    <property type="match status" value="1"/>
</dbReference>
<reference evidence="8" key="1">
    <citation type="submission" date="2025-08" db="UniProtKB">
        <authorList>
            <consortium name="RefSeq"/>
        </authorList>
    </citation>
    <scope>IDENTIFICATION</scope>
</reference>
<evidence type="ECO:0000256" key="3">
    <source>
        <dbReference type="ARBA" id="ARBA00023136"/>
    </source>
</evidence>
<dbReference type="InterPro" id="IPR015631">
    <property type="entry name" value="CD2/SLAM_rcpt"/>
</dbReference>